<organism evidence="2 3">
    <name type="scientific">Linnemannia elongata AG-77</name>
    <dbReference type="NCBI Taxonomy" id="1314771"/>
    <lineage>
        <taxon>Eukaryota</taxon>
        <taxon>Fungi</taxon>
        <taxon>Fungi incertae sedis</taxon>
        <taxon>Mucoromycota</taxon>
        <taxon>Mortierellomycotina</taxon>
        <taxon>Mortierellomycetes</taxon>
        <taxon>Mortierellales</taxon>
        <taxon>Mortierellaceae</taxon>
        <taxon>Linnemannia</taxon>
    </lineage>
</organism>
<keyword evidence="3" id="KW-1185">Reference proteome</keyword>
<feature type="compositionally biased region" description="Polar residues" evidence="1">
    <location>
        <begin position="79"/>
        <end position="89"/>
    </location>
</feature>
<name>A0A197JVR3_9FUNG</name>
<reference evidence="2 3" key="1">
    <citation type="submission" date="2016-05" db="EMBL/GenBank/DDBJ databases">
        <title>Genome sequencing reveals origins of a unique bacterial endosymbiosis in the earliest lineages of terrestrial Fungi.</title>
        <authorList>
            <consortium name="DOE Joint Genome Institute"/>
            <person name="Uehling J."/>
            <person name="Gryganskyi A."/>
            <person name="Hameed K."/>
            <person name="Tschaplinski T."/>
            <person name="Misztal P."/>
            <person name="Wu S."/>
            <person name="Desiro A."/>
            <person name="Vande Pol N."/>
            <person name="Du Z.-Y."/>
            <person name="Zienkiewicz A."/>
            <person name="Zienkiewicz K."/>
            <person name="Morin E."/>
            <person name="Tisserant E."/>
            <person name="Splivallo R."/>
            <person name="Hainaut M."/>
            <person name="Henrissat B."/>
            <person name="Ohm R."/>
            <person name="Kuo A."/>
            <person name="Yan J."/>
            <person name="Lipzen A."/>
            <person name="Nolan M."/>
            <person name="Labutti K."/>
            <person name="Barry K."/>
            <person name="Goldstein A."/>
            <person name="Labbe J."/>
            <person name="Schadt C."/>
            <person name="Tuskan G."/>
            <person name="Grigoriev I."/>
            <person name="Martin F."/>
            <person name="Vilgalys R."/>
            <person name="Bonito G."/>
        </authorList>
    </citation>
    <scope>NUCLEOTIDE SEQUENCE [LARGE SCALE GENOMIC DNA]</scope>
    <source>
        <strain evidence="2 3">AG-77</strain>
    </source>
</reference>
<feature type="compositionally biased region" description="Low complexity" evidence="1">
    <location>
        <begin position="175"/>
        <end position="195"/>
    </location>
</feature>
<gene>
    <name evidence="2" type="ORF">K457DRAFT_126579</name>
</gene>
<evidence type="ECO:0000256" key="1">
    <source>
        <dbReference type="SAM" id="MobiDB-lite"/>
    </source>
</evidence>
<feature type="region of interest" description="Disordered" evidence="1">
    <location>
        <begin position="71"/>
        <end position="94"/>
    </location>
</feature>
<feature type="compositionally biased region" description="Low complexity" evidence="1">
    <location>
        <begin position="323"/>
        <end position="333"/>
    </location>
</feature>
<dbReference type="AlphaFoldDB" id="A0A197JVR3"/>
<dbReference type="OrthoDB" id="2443909at2759"/>
<dbReference type="EMBL" id="KV442048">
    <property type="protein sequence ID" value="OAQ28526.1"/>
    <property type="molecule type" value="Genomic_DNA"/>
</dbReference>
<accession>A0A197JVR3</accession>
<sequence>MSTQDSLRIIDKRQTISGTEYQFNSGEWIGSSTLRIINPELVELYEYLHNSGFREGVNVFNPRLRPRLVLPKGTRKRTQSSSGTLTAPSPTTPLVEGFQEIDVAATPGYIEPPGQGADQIADMSFDQEEEDGESQGSISTPPPSKKPRIAVLKREESMGLSQLSIESVSNDGDPSEQQESQGSGQASPSTSTPSSPKDIDQKSPIEDSSSPPMPTSGSKRSKKAMAVVEFNKKTENLITIYFKSGLDATGVEMFDMVLGPLRRPSKEFIAGFFYAVILSPMIDPTTIEAAIHLMDRVLTLHGPEAFQAIWDVQKRRREFADGSSSFSKASSPSDQDDFKMSTMSSRLSSTNKKPLTLKDLSSNALAGRLPSWSDIWDVIKAEFGLDTKDESKQHNSLQEHQIRLRLQGSEVAVDIEQPSNELDFEDLDGQGEGSISSEKIPEEREIREEIGRAIVSFLLRVLEQDAVLNNMSPTSFFCRDVLAVSRYSSSHAIRRTLDLAFQIIGLATSSRYFKPHDRLNPTAPSSPIKPLVKHPRAPSPWPVNERCTLNSAGMEILQLGQQIILLLVRFTQAGELFPGKGLEELAREVVSRMSKVNKDRKLPSSSVGRTASFVSPFLLERYNLDQTEVFLKTLVQGPCLLEAGTGSGASVKMRRDALLKQQQANGATTTDSVILEHDDSTGVFKSQIGTCMGSSVFVMILVDYWFRNNTTASNPGNMLNFRVVVEKYTMPGQLRPSTSASTSTASTPRANKAVRGSKRRTRGSRATAAEDANQDLSDDDQPSFAQWNAKDLEEIEWTVMMTEVLVCAWSEARGIRRKDIQNTGLEQVLFPEEVGPPSLDSYPESGWLLMSEVLDEVGGTLKTRWEVLETIIEAAILVDDLSLR</sequence>
<feature type="region of interest" description="Disordered" evidence="1">
    <location>
        <begin position="166"/>
        <end position="222"/>
    </location>
</feature>
<protein>
    <submittedName>
        <fullName evidence="2">Uncharacterized protein</fullName>
    </submittedName>
</protein>
<feature type="compositionally biased region" description="Polar residues" evidence="1">
    <location>
        <begin position="206"/>
        <end position="218"/>
    </location>
</feature>
<feature type="compositionally biased region" description="Low complexity" evidence="1">
    <location>
        <begin position="737"/>
        <end position="747"/>
    </location>
</feature>
<feature type="region of interest" description="Disordered" evidence="1">
    <location>
        <begin position="125"/>
        <end position="147"/>
    </location>
</feature>
<feature type="compositionally biased region" description="Acidic residues" evidence="1">
    <location>
        <begin position="772"/>
        <end position="781"/>
    </location>
</feature>
<proteinExistence type="predicted"/>
<evidence type="ECO:0000313" key="3">
    <source>
        <dbReference type="Proteomes" id="UP000078512"/>
    </source>
</evidence>
<feature type="region of interest" description="Disordered" evidence="1">
    <location>
        <begin position="321"/>
        <end position="345"/>
    </location>
</feature>
<feature type="region of interest" description="Disordered" evidence="1">
    <location>
        <begin position="733"/>
        <end position="783"/>
    </location>
</feature>
<evidence type="ECO:0000313" key="2">
    <source>
        <dbReference type="EMBL" id="OAQ28526.1"/>
    </source>
</evidence>
<dbReference type="Proteomes" id="UP000078512">
    <property type="component" value="Unassembled WGS sequence"/>
</dbReference>